<dbReference type="PANTHER" id="PTHR24421:SF56">
    <property type="entry name" value="OXYGEN SENSOR HISTIDINE KINASE RESPONSE REGULATOR DOST"/>
    <property type="match status" value="1"/>
</dbReference>
<dbReference type="InterPro" id="IPR036890">
    <property type="entry name" value="HATPase_C_sf"/>
</dbReference>
<dbReference type="Pfam" id="PF01590">
    <property type="entry name" value="GAF"/>
    <property type="match status" value="1"/>
</dbReference>
<keyword evidence="1" id="KW-0808">Transferase</keyword>
<feature type="domain" description="GAF" evidence="5">
    <location>
        <begin position="79"/>
        <end position="217"/>
    </location>
</feature>
<feature type="region of interest" description="Disordered" evidence="4">
    <location>
        <begin position="538"/>
        <end position="565"/>
    </location>
</feature>
<reference evidence="6 7" key="1">
    <citation type="submission" date="2021-06" db="EMBL/GenBank/DDBJ databases">
        <title>Actinomycetes sequencing.</title>
        <authorList>
            <person name="Shan Q."/>
        </authorList>
    </citation>
    <scope>NUCLEOTIDE SEQUENCE [LARGE SCALE GENOMIC DNA]</scope>
    <source>
        <strain evidence="6 7">NEAU-G5</strain>
    </source>
</reference>
<accession>A0ABS6B2J5</accession>
<organism evidence="6 7">
    <name type="scientific">Nocardia albiluteola</name>
    <dbReference type="NCBI Taxonomy" id="2842303"/>
    <lineage>
        <taxon>Bacteria</taxon>
        <taxon>Bacillati</taxon>
        <taxon>Actinomycetota</taxon>
        <taxon>Actinomycetes</taxon>
        <taxon>Mycobacteriales</taxon>
        <taxon>Nocardiaceae</taxon>
        <taxon>Nocardia</taxon>
    </lineage>
</organism>
<dbReference type="InterPro" id="IPR003018">
    <property type="entry name" value="GAF"/>
</dbReference>
<dbReference type="Pfam" id="PF13185">
    <property type="entry name" value="GAF_2"/>
    <property type="match status" value="1"/>
</dbReference>
<sequence length="582" mass="62473">MAELPEPAEQPPEVAPSEVTTRPGQPSSIGSYSVRQTLSQLRLRELLAEVRDRVDQVIDMRDRIDALVEAMLAINSILDLDDTLRTVVRASTALVDAEYGALAVYGHDRRLHRFICQDSDGVAREHNGTPPERLGALGVFPDPVRRVGPDERPARFAPSRSFLTVPVRIRDETFGILYLADRSDQLPFGEDDKVIAEALAAAAGIAIDNARLFESARTRQAWIAATRDITTELLAGTPSGEVLAHLTDTARTLTHSLRAFLAVAPDPDSALEDITELVVSEWSGPGPGLRPDSPLSTEGTTIGAAFLGRTAAALDAAPADLADLLPDAGPALIVPLLTSGSTLGVLAVLREAGAAPYTAEIVELATTFTDQVALAMRLAQAQQRMRVVDILTDRDRIAHDLHDHVIQQLFAIGLSLQATIPRTQSTEVRDLLTGIANGLQDVVQEIRTSIFELHGGDQQSTQLRERLEMTIRREGAYGELRTALRVNGPLSVVGGELAEHVEAVVREAVRNAARQSGATGIDVEIGVADDLTVIVTDDGGGPEPGGLDGLRRRAEQSGGRFEVRASTAPSAGTRVYWSVPLR</sequence>
<evidence type="ECO:0000256" key="2">
    <source>
        <dbReference type="ARBA" id="ARBA00022777"/>
    </source>
</evidence>
<feature type="compositionally biased region" description="Gly residues" evidence="4">
    <location>
        <begin position="538"/>
        <end position="548"/>
    </location>
</feature>
<evidence type="ECO:0000256" key="3">
    <source>
        <dbReference type="ARBA" id="ARBA00023012"/>
    </source>
</evidence>
<dbReference type="Pfam" id="PF07730">
    <property type="entry name" value="HisKA_3"/>
    <property type="match status" value="1"/>
</dbReference>
<dbReference type="PANTHER" id="PTHR24421">
    <property type="entry name" value="NITRATE/NITRITE SENSOR PROTEIN NARX-RELATED"/>
    <property type="match status" value="1"/>
</dbReference>
<comment type="caution">
    <text evidence="6">The sequence shown here is derived from an EMBL/GenBank/DDBJ whole genome shotgun (WGS) entry which is preliminary data.</text>
</comment>
<evidence type="ECO:0000313" key="7">
    <source>
        <dbReference type="Proteomes" id="UP000733379"/>
    </source>
</evidence>
<dbReference type="SUPFAM" id="SSF55874">
    <property type="entry name" value="ATPase domain of HSP90 chaperone/DNA topoisomerase II/histidine kinase"/>
    <property type="match status" value="1"/>
</dbReference>
<dbReference type="Gene3D" id="1.20.5.1930">
    <property type="match status" value="1"/>
</dbReference>
<dbReference type="Gene3D" id="3.30.565.10">
    <property type="entry name" value="Histidine kinase-like ATPase, C-terminal domain"/>
    <property type="match status" value="1"/>
</dbReference>
<feature type="compositionally biased region" description="Polar residues" evidence="4">
    <location>
        <begin position="19"/>
        <end position="31"/>
    </location>
</feature>
<keyword evidence="2" id="KW-0418">Kinase</keyword>
<evidence type="ECO:0000256" key="4">
    <source>
        <dbReference type="SAM" id="MobiDB-lite"/>
    </source>
</evidence>
<keyword evidence="3" id="KW-0902">Two-component regulatory system</keyword>
<name>A0ABS6B2J5_9NOCA</name>
<gene>
    <name evidence="6" type="ORF">KO481_23610</name>
</gene>
<feature type="region of interest" description="Disordered" evidence="4">
    <location>
        <begin position="1"/>
        <end position="31"/>
    </location>
</feature>
<proteinExistence type="predicted"/>
<evidence type="ECO:0000313" key="6">
    <source>
        <dbReference type="EMBL" id="MBU3064507.1"/>
    </source>
</evidence>
<dbReference type="RefSeq" id="WP_215919762.1">
    <property type="nucleotide sequence ID" value="NZ_JAHKNI010000008.1"/>
</dbReference>
<dbReference type="InterPro" id="IPR050482">
    <property type="entry name" value="Sensor_HK_TwoCompSys"/>
</dbReference>
<dbReference type="Gene3D" id="3.30.450.40">
    <property type="match status" value="2"/>
</dbReference>
<evidence type="ECO:0000259" key="5">
    <source>
        <dbReference type="SMART" id="SM00065"/>
    </source>
</evidence>
<dbReference type="EMBL" id="JAHKNI010000008">
    <property type="protein sequence ID" value="MBU3064507.1"/>
    <property type="molecule type" value="Genomic_DNA"/>
</dbReference>
<keyword evidence="7" id="KW-1185">Reference proteome</keyword>
<evidence type="ECO:0000256" key="1">
    <source>
        <dbReference type="ARBA" id="ARBA00022679"/>
    </source>
</evidence>
<feature type="domain" description="GAF" evidence="5">
    <location>
        <begin position="238"/>
        <end position="386"/>
    </location>
</feature>
<dbReference type="SMART" id="SM00065">
    <property type="entry name" value="GAF"/>
    <property type="match status" value="2"/>
</dbReference>
<dbReference type="InterPro" id="IPR029016">
    <property type="entry name" value="GAF-like_dom_sf"/>
</dbReference>
<dbReference type="InterPro" id="IPR011712">
    <property type="entry name" value="Sig_transdc_His_kin_sub3_dim/P"/>
</dbReference>
<protein>
    <submittedName>
        <fullName evidence="6">GAF domain-containing protein</fullName>
    </submittedName>
</protein>
<dbReference type="SUPFAM" id="SSF55781">
    <property type="entry name" value="GAF domain-like"/>
    <property type="match status" value="2"/>
</dbReference>
<dbReference type="Proteomes" id="UP000733379">
    <property type="component" value="Unassembled WGS sequence"/>
</dbReference>